<evidence type="ECO:0000313" key="1">
    <source>
        <dbReference type="EMBL" id="TFK06838.1"/>
    </source>
</evidence>
<keyword evidence="2" id="KW-1185">Reference proteome</keyword>
<proteinExistence type="predicted"/>
<reference evidence="1 2" key="1">
    <citation type="submission" date="2019-04" db="EMBL/GenBank/DDBJ databases">
        <title>Draft genome of the big-headed turtle Platysternon megacephalum.</title>
        <authorList>
            <person name="Gong S."/>
        </authorList>
    </citation>
    <scope>NUCLEOTIDE SEQUENCE [LARGE SCALE GENOMIC DNA]</scope>
    <source>
        <strain evidence="1">DO16091913</strain>
        <tissue evidence="1">Muscle</tissue>
    </source>
</reference>
<name>A0A4D9EG95_9SAUR</name>
<gene>
    <name evidence="1" type="ORF">DR999_PMT10410</name>
</gene>
<reference evidence="1 2" key="2">
    <citation type="submission" date="2019-04" db="EMBL/GenBank/DDBJ databases">
        <title>The genome sequence of big-headed turtle.</title>
        <authorList>
            <person name="Gong S."/>
        </authorList>
    </citation>
    <scope>NUCLEOTIDE SEQUENCE [LARGE SCALE GENOMIC DNA]</scope>
    <source>
        <strain evidence="1">DO16091913</strain>
        <tissue evidence="1">Muscle</tissue>
    </source>
</reference>
<comment type="caution">
    <text evidence="1">The sequence shown here is derived from an EMBL/GenBank/DDBJ whole genome shotgun (WGS) entry which is preliminary data.</text>
</comment>
<evidence type="ECO:0000313" key="2">
    <source>
        <dbReference type="Proteomes" id="UP000297703"/>
    </source>
</evidence>
<dbReference type="EMBL" id="QXTE01000093">
    <property type="protein sequence ID" value="TFK06838.1"/>
    <property type="molecule type" value="Genomic_DNA"/>
</dbReference>
<dbReference type="Proteomes" id="UP000297703">
    <property type="component" value="Unassembled WGS sequence"/>
</dbReference>
<sequence length="104" mass="11823">MLFVCEGHPLLTLLYLIYGPWTLQGRLYKVWSTGHVSPRMTQKQSSNAQPKCMYCTLMLEARVVAIVQKCRFPSPHLKNLLQIVASLCDYCSSSEQQTGVPELF</sequence>
<organism evidence="1 2">
    <name type="scientific">Platysternon megacephalum</name>
    <name type="common">big-headed turtle</name>
    <dbReference type="NCBI Taxonomy" id="55544"/>
    <lineage>
        <taxon>Eukaryota</taxon>
        <taxon>Metazoa</taxon>
        <taxon>Chordata</taxon>
        <taxon>Craniata</taxon>
        <taxon>Vertebrata</taxon>
        <taxon>Euteleostomi</taxon>
        <taxon>Archelosauria</taxon>
        <taxon>Testudinata</taxon>
        <taxon>Testudines</taxon>
        <taxon>Cryptodira</taxon>
        <taxon>Durocryptodira</taxon>
        <taxon>Testudinoidea</taxon>
        <taxon>Platysternidae</taxon>
        <taxon>Platysternon</taxon>
    </lineage>
</organism>
<protein>
    <submittedName>
        <fullName evidence="1">D-erythrulose reductase</fullName>
    </submittedName>
</protein>
<accession>A0A4D9EG95</accession>
<dbReference type="AlphaFoldDB" id="A0A4D9EG95"/>